<dbReference type="AlphaFoldDB" id="A0A5J4Q1A5"/>
<accession>A0A5J4Q1A5</accession>
<feature type="domain" description="ATPase AAA-type core" evidence="1">
    <location>
        <begin position="26"/>
        <end position="104"/>
    </location>
</feature>
<dbReference type="InterPro" id="IPR051396">
    <property type="entry name" value="Bact_Antivir_Def_Nuclease"/>
</dbReference>
<reference evidence="2" key="1">
    <citation type="submission" date="2019-03" db="EMBL/GenBank/DDBJ databases">
        <title>Single cell metagenomics reveals metabolic interactions within the superorganism composed of flagellate Streblomastix strix and complex community of Bacteroidetes bacteria on its surface.</title>
        <authorList>
            <person name="Treitli S.C."/>
            <person name="Kolisko M."/>
            <person name="Husnik F."/>
            <person name="Keeling P."/>
            <person name="Hampl V."/>
        </authorList>
    </citation>
    <scope>NUCLEOTIDE SEQUENCE</scope>
    <source>
        <strain evidence="2">STM</strain>
    </source>
</reference>
<dbReference type="EMBL" id="SNRY01005318">
    <property type="protein sequence ID" value="KAA6315262.1"/>
    <property type="molecule type" value="Genomic_DNA"/>
</dbReference>
<sequence length="109" mass="12564">MTKNEVVLVNQIYLIFKRPLFSGQQCKKDVDGELSMAELSEGEQQLLTVLGLLKFTKDDESLILLDEPDTHLNPQWKWKYLDFLNKIVNKPNSTQIIFCTHDPLGIVTE</sequence>
<dbReference type="Gene3D" id="3.40.50.300">
    <property type="entry name" value="P-loop containing nucleotide triphosphate hydrolases"/>
    <property type="match status" value="1"/>
</dbReference>
<comment type="caution">
    <text evidence="2">The sequence shown here is derived from an EMBL/GenBank/DDBJ whole genome shotgun (WGS) entry which is preliminary data.</text>
</comment>
<proteinExistence type="predicted"/>
<dbReference type="PANTHER" id="PTHR43581">
    <property type="entry name" value="ATP/GTP PHOSPHATASE"/>
    <property type="match status" value="1"/>
</dbReference>
<dbReference type="InterPro" id="IPR003959">
    <property type="entry name" value="ATPase_AAA_core"/>
</dbReference>
<dbReference type="GO" id="GO:0005524">
    <property type="term" value="F:ATP binding"/>
    <property type="evidence" value="ECO:0007669"/>
    <property type="project" value="InterPro"/>
</dbReference>
<dbReference type="SUPFAM" id="SSF52540">
    <property type="entry name" value="P-loop containing nucleoside triphosphate hydrolases"/>
    <property type="match status" value="1"/>
</dbReference>
<dbReference type="GO" id="GO:0016887">
    <property type="term" value="F:ATP hydrolysis activity"/>
    <property type="evidence" value="ECO:0007669"/>
    <property type="project" value="InterPro"/>
</dbReference>
<evidence type="ECO:0000259" key="1">
    <source>
        <dbReference type="Pfam" id="PF13304"/>
    </source>
</evidence>
<evidence type="ECO:0000313" key="2">
    <source>
        <dbReference type="EMBL" id="KAA6315262.1"/>
    </source>
</evidence>
<dbReference type="PANTHER" id="PTHR43581:SF2">
    <property type="entry name" value="EXCINUCLEASE ATPASE SUBUNIT"/>
    <property type="match status" value="1"/>
</dbReference>
<protein>
    <recommendedName>
        <fullName evidence="1">ATPase AAA-type core domain-containing protein</fullName>
    </recommendedName>
</protein>
<dbReference type="Pfam" id="PF13304">
    <property type="entry name" value="AAA_21"/>
    <property type="match status" value="1"/>
</dbReference>
<organism evidence="2">
    <name type="scientific">termite gut metagenome</name>
    <dbReference type="NCBI Taxonomy" id="433724"/>
    <lineage>
        <taxon>unclassified sequences</taxon>
        <taxon>metagenomes</taxon>
        <taxon>organismal metagenomes</taxon>
    </lineage>
</organism>
<dbReference type="InterPro" id="IPR027417">
    <property type="entry name" value="P-loop_NTPase"/>
</dbReference>
<name>A0A5J4Q1A5_9ZZZZ</name>
<gene>
    <name evidence="2" type="ORF">EZS27_034251</name>
</gene>